<comment type="caution">
    <text evidence="1">The sequence shown here is derived from an EMBL/GenBank/DDBJ whole genome shotgun (WGS) entry which is preliminary data.</text>
</comment>
<dbReference type="EMBL" id="JBANMG010000004">
    <property type="protein sequence ID" value="KAK6954768.1"/>
    <property type="molecule type" value="Genomic_DNA"/>
</dbReference>
<sequence length="76" mass="8827">MPQQLFHNMSNLFSTAFFKEDVIHNNTLNPVRLAVGARCYRIQSRLLRIPDRYGIFSPGPPRLQVYQAGRFMGFLL</sequence>
<evidence type="ECO:0000313" key="1">
    <source>
        <dbReference type="EMBL" id="KAK6954768.1"/>
    </source>
</evidence>
<accession>A0AAX6MQ47</accession>
<name>A0AAX6MQ47_9PEZI</name>
<evidence type="ECO:0000313" key="2">
    <source>
        <dbReference type="Proteomes" id="UP001369815"/>
    </source>
</evidence>
<protein>
    <submittedName>
        <fullName evidence="1">Uncharacterized protein</fullName>
    </submittedName>
</protein>
<dbReference type="AlphaFoldDB" id="A0AAX6MQ47"/>
<gene>
    <name evidence="1" type="ORF">Daesc_004737</name>
</gene>
<dbReference type="Proteomes" id="UP001369815">
    <property type="component" value="Unassembled WGS sequence"/>
</dbReference>
<reference evidence="1 2" key="1">
    <citation type="journal article" date="2024" name="Front Chem Biol">
        <title>Unveiling the potential of Daldinia eschscholtzii MFLUCC 19-0629 through bioactivity and bioinformatics studies for enhanced sustainable agriculture production.</title>
        <authorList>
            <person name="Brooks S."/>
            <person name="Weaver J.A."/>
            <person name="Klomchit A."/>
            <person name="Alharthi S.A."/>
            <person name="Onlamun T."/>
            <person name="Nurani R."/>
            <person name="Vong T.K."/>
            <person name="Alberti F."/>
            <person name="Greco C."/>
        </authorList>
    </citation>
    <scope>NUCLEOTIDE SEQUENCE [LARGE SCALE GENOMIC DNA]</scope>
    <source>
        <strain evidence="1">MFLUCC 19-0629</strain>
    </source>
</reference>
<organism evidence="1 2">
    <name type="scientific">Daldinia eschscholtzii</name>
    <dbReference type="NCBI Taxonomy" id="292717"/>
    <lineage>
        <taxon>Eukaryota</taxon>
        <taxon>Fungi</taxon>
        <taxon>Dikarya</taxon>
        <taxon>Ascomycota</taxon>
        <taxon>Pezizomycotina</taxon>
        <taxon>Sordariomycetes</taxon>
        <taxon>Xylariomycetidae</taxon>
        <taxon>Xylariales</taxon>
        <taxon>Hypoxylaceae</taxon>
        <taxon>Daldinia</taxon>
    </lineage>
</organism>
<proteinExistence type="predicted"/>
<keyword evidence="2" id="KW-1185">Reference proteome</keyword>